<name>A0ACC0WEG9_9STRA</name>
<evidence type="ECO:0000313" key="2">
    <source>
        <dbReference type="Proteomes" id="UP001163321"/>
    </source>
</evidence>
<evidence type="ECO:0000313" key="1">
    <source>
        <dbReference type="EMBL" id="KAI9917199.1"/>
    </source>
</evidence>
<reference evidence="1 2" key="1">
    <citation type="journal article" date="2022" name="bioRxiv">
        <title>The genome of the oomycete Peronosclerospora sorghi, a cosmopolitan pathogen of maize and sorghum, is inflated with dispersed pseudogenes.</title>
        <authorList>
            <person name="Fletcher K."/>
            <person name="Martin F."/>
            <person name="Isakeit T."/>
            <person name="Cavanaugh K."/>
            <person name="Magill C."/>
            <person name="Michelmore R."/>
        </authorList>
    </citation>
    <scope>NUCLEOTIDE SEQUENCE [LARGE SCALE GENOMIC DNA]</scope>
    <source>
        <strain evidence="1">P6</strain>
    </source>
</reference>
<dbReference type="EMBL" id="CM047592">
    <property type="protein sequence ID" value="KAI9917199.1"/>
    <property type="molecule type" value="Genomic_DNA"/>
</dbReference>
<protein>
    <submittedName>
        <fullName evidence="1">Uncharacterized protein</fullName>
    </submittedName>
</protein>
<dbReference type="Proteomes" id="UP001163321">
    <property type="component" value="Chromosome 13"/>
</dbReference>
<sequence length="171" mass="18374">MFLVEPGATLKNVIIGTDQMEGVIENVWWDNVCEDALTIKGGSASSVTSVIGGGARFAEDKVIQHNGLGAVSIEGFYVQDFGKLYRSCGMCGRKSRKVTVRNVYAVDGTCSIVTVNKNLNDQATIENIKIKGKKVNVCAWTESRKSGEPKILGAGVSGKLCQYSVDTVLHL</sequence>
<gene>
    <name evidence="1" type="ORF">PsorP6_013139</name>
</gene>
<keyword evidence="2" id="KW-1185">Reference proteome</keyword>
<comment type="caution">
    <text evidence="1">The sequence shown here is derived from an EMBL/GenBank/DDBJ whole genome shotgun (WGS) entry which is preliminary data.</text>
</comment>
<organism evidence="1 2">
    <name type="scientific">Peronosclerospora sorghi</name>
    <dbReference type="NCBI Taxonomy" id="230839"/>
    <lineage>
        <taxon>Eukaryota</taxon>
        <taxon>Sar</taxon>
        <taxon>Stramenopiles</taxon>
        <taxon>Oomycota</taxon>
        <taxon>Peronosporomycetes</taxon>
        <taxon>Peronosporales</taxon>
        <taxon>Peronosporaceae</taxon>
        <taxon>Peronosclerospora</taxon>
    </lineage>
</organism>
<accession>A0ACC0WEG9</accession>
<proteinExistence type="predicted"/>